<feature type="coiled-coil region" evidence="14">
    <location>
        <begin position="69"/>
        <end position="101"/>
    </location>
</feature>
<comment type="caution">
    <text evidence="15">The sequence shown here is derived from an EMBL/GenBank/DDBJ whole genome shotgun (WGS) entry which is preliminary data.</text>
</comment>
<keyword evidence="9 13" id="KW-0066">ATP synthesis</keyword>
<keyword evidence="5 13" id="KW-0375">Hydrogen ion transport</keyword>
<dbReference type="GO" id="GO:0045259">
    <property type="term" value="C:proton-transporting ATP synthase complex"/>
    <property type="evidence" value="ECO:0007669"/>
    <property type="project" value="UniProtKB-KW"/>
</dbReference>
<protein>
    <recommendedName>
        <fullName evidence="13">ATP synthase subunit b</fullName>
    </recommendedName>
    <alternativeName>
        <fullName evidence="13">ATP synthase F(0) sector subunit b</fullName>
    </alternativeName>
    <alternativeName>
        <fullName evidence="13">ATPase subunit I</fullName>
    </alternativeName>
    <alternativeName>
        <fullName evidence="13">F-type ATPase subunit b</fullName>
        <shortName evidence="13">F-ATPase subunit b</shortName>
    </alternativeName>
</protein>
<keyword evidence="7 13" id="KW-0406">Ion transport</keyword>
<dbReference type="PANTHER" id="PTHR33445:SF2">
    <property type="entry name" value="ATP SYNTHASE SUBUNIT B', CHLOROPLASTIC"/>
    <property type="match status" value="1"/>
</dbReference>
<dbReference type="CDD" id="cd06503">
    <property type="entry name" value="ATP-synt_Fo_b"/>
    <property type="match status" value="1"/>
</dbReference>
<evidence type="ECO:0000256" key="13">
    <source>
        <dbReference type="HAMAP-Rule" id="MF_01398"/>
    </source>
</evidence>
<dbReference type="GO" id="GO:0012505">
    <property type="term" value="C:endomembrane system"/>
    <property type="evidence" value="ECO:0007669"/>
    <property type="project" value="UniProtKB-SubCell"/>
</dbReference>
<dbReference type="Pfam" id="PF00213">
    <property type="entry name" value="OSCP"/>
    <property type="match status" value="1"/>
</dbReference>
<dbReference type="InterPro" id="IPR002146">
    <property type="entry name" value="ATP_synth_b/b'su_bac/chlpt"/>
</dbReference>
<evidence type="ECO:0000256" key="10">
    <source>
        <dbReference type="ARBA" id="ARBA00025198"/>
    </source>
</evidence>
<dbReference type="Pfam" id="PF00430">
    <property type="entry name" value="ATP-synt_B"/>
    <property type="match status" value="1"/>
</dbReference>
<keyword evidence="8 13" id="KW-0472">Membrane</keyword>
<evidence type="ECO:0000256" key="1">
    <source>
        <dbReference type="ARBA" id="ARBA00005513"/>
    </source>
</evidence>
<comment type="function">
    <text evidence="10 13">F(1)F(0) ATP synthase produces ATP from ADP in the presence of a proton or sodium gradient. F-type ATPases consist of two structural domains, F(1) containing the extramembraneous catalytic core and F(0) containing the membrane proton channel, linked together by a central stalk and a peripheral stalk. During catalysis, ATP synthesis in the catalytic domain of F(1) is coupled via a rotary mechanism of the central stalk subunits to proton translocation.</text>
</comment>
<dbReference type="InterPro" id="IPR000711">
    <property type="entry name" value="ATPase_OSCP/dsu"/>
</dbReference>
<evidence type="ECO:0000256" key="2">
    <source>
        <dbReference type="ARBA" id="ARBA00022448"/>
    </source>
</evidence>
<dbReference type="HAMAP" id="MF_01398">
    <property type="entry name" value="ATP_synth_b_bprime"/>
    <property type="match status" value="1"/>
</dbReference>
<evidence type="ECO:0000256" key="4">
    <source>
        <dbReference type="ARBA" id="ARBA00022692"/>
    </source>
</evidence>
<evidence type="ECO:0000313" key="16">
    <source>
        <dbReference type="Proteomes" id="UP000642488"/>
    </source>
</evidence>
<gene>
    <name evidence="13" type="primary">atpF</name>
    <name evidence="15" type="ORF">ILP92_04555</name>
</gene>
<comment type="function">
    <text evidence="11">Component of the F(0) channel, it forms part of the peripheral stalk, linking F(1) to F(0). The b'-subunit is a diverged and duplicated form of b found in plants and photosynthetic bacteria.</text>
</comment>
<keyword evidence="2 13" id="KW-0813">Transport</keyword>
<keyword evidence="16" id="KW-1185">Reference proteome</keyword>
<evidence type="ECO:0000256" key="11">
    <source>
        <dbReference type="ARBA" id="ARBA00025614"/>
    </source>
</evidence>
<dbReference type="EMBL" id="JAEKPD010000002">
    <property type="protein sequence ID" value="MBJ3762017.1"/>
    <property type="molecule type" value="Genomic_DNA"/>
</dbReference>
<comment type="subunit">
    <text evidence="13">F-type ATPases have 2 components, F(1) - the catalytic core - and F(0) - the membrane proton channel. F(1) has five subunits: alpha(3), beta(3), gamma(1), delta(1), epsilon(1). F(0) has three main subunits: a(1), b(2) and c(10-14). The alpha and beta chains form an alternating ring which encloses part of the gamma chain. F(1) is attached to F(0) by a central stalk formed by the gamma and epsilon chains, while a peripheral stalk is formed by the delta and b chains.</text>
</comment>
<evidence type="ECO:0000256" key="9">
    <source>
        <dbReference type="ARBA" id="ARBA00023310"/>
    </source>
</evidence>
<keyword evidence="4 13" id="KW-0812">Transmembrane</keyword>
<keyword evidence="13" id="KW-1003">Cell membrane</keyword>
<evidence type="ECO:0000256" key="5">
    <source>
        <dbReference type="ARBA" id="ARBA00022781"/>
    </source>
</evidence>
<dbReference type="InterPro" id="IPR050059">
    <property type="entry name" value="ATP_synthase_B_chain"/>
</dbReference>
<accession>A0A934M911</accession>
<name>A0A934M911_9RHOB</name>
<organism evidence="15 16">
    <name type="scientific">Palleronia pontilimi</name>
    <dbReference type="NCBI Taxonomy" id="1964209"/>
    <lineage>
        <taxon>Bacteria</taxon>
        <taxon>Pseudomonadati</taxon>
        <taxon>Pseudomonadota</taxon>
        <taxon>Alphaproteobacteria</taxon>
        <taxon>Rhodobacterales</taxon>
        <taxon>Roseobacteraceae</taxon>
        <taxon>Palleronia</taxon>
    </lineage>
</organism>
<evidence type="ECO:0000256" key="12">
    <source>
        <dbReference type="ARBA" id="ARBA00037847"/>
    </source>
</evidence>
<dbReference type="GO" id="GO:0046933">
    <property type="term" value="F:proton-transporting ATP synthase activity, rotational mechanism"/>
    <property type="evidence" value="ECO:0007669"/>
    <property type="project" value="UniProtKB-UniRule"/>
</dbReference>
<evidence type="ECO:0000256" key="6">
    <source>
        <dbReference type="ARBA" id="ARBA00022989"/>
    </source>
</evidence>
<dbReference type="RefSeq" id="WP_198915176.1">
    <property type="nucleotide sequence ID" value="NZ_JAEKPD010000002.1"/>
</dbReference>
<evidence type="ECO:0000256" key="3">
    <source>
        <dbReference type="ARBA" id="ARBA00022547"/>
    </source>
</evidence>
<comment type="similarity">
    <text evidence="1 13">Belongs to the ATPase B chain family.</text>
</comment>
<dbReference type="GO" id="GO:0005886">
    <property type="term" value="C:plasma membrane"/>
    <property type="evidence" value="ECO:0007669"/>
    <property type="project" value="UniProtKB-SubCell"/>
</dbReference>
<evidence type="ECO:0000313" key="15">
    <source>
        <dbReference type="EMBL" id="MBJ3762017.1"/>
    </source>
</evidence>
<evidence type="ECO:0000256" key="14">
    <source>
        <dbReference type="SAM" id="Coils"/>
    </source>
</evidence>
<comment type="subcellular location">
    <subcellularLocation>
        <location evidence="13">Cell membrane</location>
        <topology evidence="13">Single-pass membrane protein</topology>
    </subcellularLocation>
    <subcellularLocation>
        <location evidence="12">Endomembrane system</location>
        <topology evidence="12">Single-pass membrane protein</topology>
    </subcellularLocation>
</comment>
<dbReference type="GO" id="GO:0046961">
    <property type="term" value="F:proton-transporting ATPase activity, rotational mechanism"/>
    <property type="evidence" value="ECO:0007669"/>
    <property type="project" value="TreeGrafter"/>
</dbReference>
<reference evidence="15" key="1">
    <citation type="submission" date="2020-12" db="EMBL/GenBank/DDBJ databases">
        <title>Bacterial taxonomy.</title>
        <authorList>
            <person name="Pan X."/>
        </authorList>
    </citation>
    <scope>NUCLEOTIDE SEQUENCE</scope>
    <source>
        <strain evidence="15">KCTC 52957</strain>
    </source>
</reference>
<feature type="transmembrane region" description="Helical" evidence="13">
    <location>
        <begin position="6"/>
        <end position="27"/>
    </location>
</feature>
<sequence length="254" mass="28567">MSIDWITVAAQIVNFLVLVWLLKRFLYRPILDGIDRREVEITQRMQEAAHVREQAQAMEQAYRDKVQALDVAQADLTETIRRKAEEQRDALLADARRKLEKEHETWRTHLDDEARKYKARLHRAGAASLLALTGKALDDLADETLEERMARHLAQKLGPMAQDLRRAAAKVSEAVVTSQGPLSQAGRQAVQSELQDVFPDISVRFETDEEQSPGLVLRMGGAEVAWTVETYLEGLASMIDAELVSGRDAPGAER</sequence>
<evidence type="ECO:0000256" key="7">
    <source>
        <dbReference type="ARBA" id="ARBA00023065"/>
    </source>
</evidence>
<proteinExistence type="inferred from homology"/>
<keyword evidence="6 13" id="KW-1133">Transmembrane helix</keyword>
<dbReference type="AlphaFoldDB" id="A0A934M911"/>
<dbReference type="PANTHER" id="PTHR33445">
    <property type="entry name" value="ATP SYNTHASE SUBUNIT B', CHLOROPLASTIC"/>
    <property type="match status" value="1"/>
</dbReference>
<keyword evidence="3 13" id="KW-0138">CF(0)</keyword>
<dbReference type="Proteomes" id="UP000642488">
    <property type="component" value="Unassembled WGS sequence"/>
</dbReference>
<keyword evidence="14" id="KW-0175">Coiled coil</keyword>
<evidence type="ECO:0000256" key="8">
    <source>
        <dbReference type="ARBA" id="ARBA00023136"/>
    </source>
</evidence>